<reference evidence="4 6" key="2">
    <citation type="submission" date="2019-08" db="EMBL/GenBank/DDBJ databases">
        <title>Deep-cultivation of Planctomycetes and their phenomic and genomic characterization uncovers novel biology.</title>
        <authorList>
            <person name="Wiegand S."/>
            <person name="Jogler M."/>
            <person name="Boedeker C."/>
            <person name="Pinto D."/>
            <person name="Vollmers J."/>
            <person name="Rivas-Marin E."/>
            <person name="Kohn T."/>
            <person name="Peeters S.H."/>
            <person name="Heuer A."/>
            <person name="Rast P."/>
            <person name="Oberbeckmann S."/>
            <person name="Bunk B."/>
            <person name="Jeske O."/>
            <person name="Meyerdierks A."/>
            <person name="Storesund J.E."/>
            <person name="Kallscheuer N."/>
            <person name="Luecker S."/>
            <person name="Lage O.M."/>
            <person name="Pohl T."/>
            <person name="Merkel B.J."/>
            <person name="Hornburger P."/>
            <person name="Mueller R.-W."/>
            <person name="Bruemmer F."/>
            <person name="Labrenz M."/>
            <person name="Spormann A.M."/>
            <person name="Op den Camp H."/>
            <person name="Overmann J."/>
            <person name="Amann R."/>
            <person name="Jetten M.S.M."/>
            <person name="Mascher T."/>
            <person name="Medema M.H."/>
            <person name="Devos D.P."/>
            <person name="Kaster A.-K."/>
            <person name="Ovreas L."/>
            <person name="Rohde M."/>
            <person name="Galperin M.Y."/>
            <person name="Jogler C."/>
        </authorList>
    </citation>
    <scope>NUCLEOTIDE SEQUENCE [LARGE SCALE GENOMIC DNA]</scope>
    <source>
        <strain evidence="4 6">DSM 8797</strain>
    </source>
</reference>
<sequence length="290" mass="32053">MSFVGKVLVVVQVVLSICFMGFAGAVFTAQNNWRNESLKYKDNVASLQKSMDELESEFNNKLTEKTKELNKALSEAETAKAENKALQASLKNEKAKLATVSSERDTSVAQAETTGEEAKFRRQESDRQRVVNKTLHDTVNELRGKIKSLEDTIFTQSIREKNLVAKHTKVVDELNYLNKIVANLGIDPKDPAIAGMQSPPPAVEGLIINTKKDKRNGTRFVEVSLGSDDGLSKGHQLFVYRFGNETNGNRPKYLGKIELVYVDPDKAVGTVIDAAKNGVIEKGDHVNSKL</sequence>
<dbReference type="EMBL" id="DQAY01000104">
    <property type="protein sequence ID" value="HCO24583.1"/>
    <property type="molecule type" value="Genomic_DNA"/>
</dbReference>
<reference evidence="3 5" key="1">
    <citation type="journal article" date="2018" name="Nat. Biotechnol.">
        <title>A standardized bacterial taxonomy based on genome phylogeny substantially revises the tree of life.</title>
        <authorList>
            <person name="Parks D.H."/>
            <person name="Chuvochina M."/>
            <person name="Waite D.W."/>
            <person name="Rinke C."/>
            <person name="Skarshewski A."/>
            <person name="Chaumeil P.A."/>
            <person name="Hugenholtz P."/>
        </authorList>
    </citation>
    <scope>NUCLEOTIDE SEQUENCE [LARGE SCALE GENOMIC DNA]</scope>
    <source>
        <strain evidence="3">UBA9375</strain>
    </source>
</reference>
<protein>
    <recommendedName>
        <fullName evidence="7">Chromosome partition protein Smc</fullName>
    </recommendedName>
</protein>
<gene>
    <name evidence="3" type="ORF">DIT97_16715</name>
    <name evidence="4" type="ORF">GmarT_58890</name>
</gene>
<evidence type="ECO:0000256" key="2">
    <source>
        <dbReference type="SAM" id="MobiDB-lite"/>
    </source>
</evidence>
<dbReference type="Proteomes" id="UP000263642">
    <property type="component" value="Unassembled WGS sequence"/>
</dbReference>
<accession>A0A3D3R6X6</accession>
<dbReference type="RefSeq" id="WP_002645295.1">
    <property type="nucleotide sequence ID" value="NZ_CAXBMG010000012.1"/>
</dbReference>
<keyword evidence="1" id="KW-0175">Coiled coil</keyword>
<evidence type="ECO:0000313" key="3">
    <source>
        <dbReference type="EMBL" id="HCO24583.1"/>
    </source>
</evidence>
<dbReference type="GeneID" id="98650300"/>
<keyword evidence="6" id="KW-1185">Reference proteome</keyword>
<name>A0A3D3R6X6_9PLAN</name>
<organism evidence="3 5">
    <name type="scientific">Gimesia maris</name>
    <dbReference type="NCBI Taxonomy" id="122"/>
    <lineage>
        <taxon>Bacteria</taxon>
        <taxon>Pseudomonadati</taxon>
        <taxon>Planctomycetota</taxon>
        <taxon>Planctomycetia</taxon>
        <taxon>Planctomycetales</taxon>
        <taxon>Planctomycetaceae</taxon>
        <taxon>Gimesia</taxon>
    </lineage>
</organism>
<dbReference type="AlphaFoldDB" id="A0A3D3R6X6"/>
<evidence type="ECO:0000256" key="1">
    <source>
        <dbReference type="SAM" id="Coils"/>
    </source>
</evidence>
<evidence type="ECO:0000313" key="5">
    <source>
        <dbReference type="Proteomes" id="UP000263642"/>
    </source>
</evidence>
<proteinExistence type="predicted"/>
<feature type="region of interest" description="Disordered" evidence="2">
    <location>
        <begin position="104"/>
        <end position="125"/>
    </location>
</feature>
<feature type="coiled-coil region" evidence="1">
    <location>
        <begin position="37"/>
        <end position="103"/>
    </location>
</feature>
<evidence type="ECO:0000313" key="6">
    <source>
        <dbReference type="Proteomes" id="UP000322887"/>
    </source>
</evidence>
<evidence type="ECO:0008006" key="7">
    <source>
        <dbReference type="Google" id="ProtNLM"/>
    </source>
</evidence>
<dbReference type="Proteomes" id="UP000322887">
    <property type="component" value="Chromosome"/>
</dbReference>
<dbReference type="EMBL" id="CP042910">
    <property type="protein sequence ID" value="QEG19980.1"/>
    <property type="molecule type" value="Genomic_DNA"/>
</dbReference>
<feature type="compositionally biased region" description="Basic and acidic residues" evidence="2">
    <location>
        <begin position="116"/>
        <end position="125"/>
    </location>
</feature>
<evidence type="ECO:0000313" key="4">
    <source>
        <dbReference type="EMBL" id="QEG19980.1"/>
    </source>
</evidence>